<dbReference type="OrthoDB" id="10374661at2759"/>
<reference evidence="2 3" key="1">
    <citation type="journal article" date="2018" name="BMC Genomics">
        <title>Genomic evidence for intraspecific hybridization in a clonal and extremely halotolerant yeast.</title>
        <authorList>
            <person name="Gostincar C."/>
            <person name="Stajich J.E."/>
            <person name="Zupancic J."/>
            <person name="Zalar P."/>
            <person name="Gunde-Cimerman N."/>
        </authorList>
    </citation>
    <scope>NUCLEOTIDE SEQUENCE [LARGE SCALE GENOMIC DNA]</scope>
    <source>
        <strain evidence="2 3">EXF-2788</strain>
    </source>
</reference>
<dbReference type="Proteomes" id="UP000268823">
    <property type="component" value="Unassembled WGS sequence"/>
</dbReference>
<feature type="compositionally biased region" description="Basic and acidic residues" evidence="1">
    <location>
        <begin position="114"/>
        <end position="124"/>
    </location>
</feature>
<feature type="compositionally biased region" description="Acidic residues" evidence="1">
    <location>
        <begin position="26"/>
        <end position="37"/>
    </location>
</feature>
<feature type="region of interest" description="Disordered" evidence="1">
    <location>
        <begin position="1"/>
        <end position="124"/>
    </location>
</feature>
<evidence type="ECO:0000256" key="1">
    <source>
        <dbReference type="SAM" id="MobiDB-lite"/>
    </source>
</evidence>
<evidence type="ECO:0000313" key="3">
    <source>
        <dbReference type="Proteomes" id="UP000268823"/>
    </source>
</evidence>
<accession>A0A3M7FEA7</accession>
<sequence length="124" mass="13059">MWVLGSSDAGSIASSGARLKRNDQESALEDEDEDEESEGGKTKLGNRFVHEPYGPDASPARRGSVVKFADDPVSARHRPRDSLAGLEDVSSGDETSTPSSGETSPHGARSGARSPEEVGKEGDF</sequence>
<comment type="caution">
    <text evidence="2">The sequence shown here is derived from an EMBL/GenBank/DDBJ whole genome shotgun (WGS) entry which is preliminary data.</text>
</comment>
<feature type="compositionally biased region" description="Low complexity" evidence="1">
    <location>
        <begin position="1"/>
        <end position="17"/>
    </location>
</feature>
<name>A0A3M7FEA7_HORWE</name>
<dbReference type="EMBL" id="QWIR01000099">
    <property type="protein sequence ID" value="RMY87142.1"/>
    <property type="molecule type" value="Genomic_DNA"/>
</dbReference>
<proteinExistence type="predicted"/>
<dbReference type="AlphaFoldDB" id="A0A3M7FEA7"/>
<organism evidence="2 3">
    <name type="scientific">Hortaea werneckii</name>
    <name type="common">Black yeast</name>
    <name type="synonym">Cladosporium werneckii</name>
    <dbReference type="NCBI Taxonomy" id="91943"/>
    <lineage>
        <taxon>Eukaryota</taxon>
        <taxon>Fungi</taxon>
        <taxon>Dikarya</taxon>
        <taxon>Ascomycota</taxon>
        <taxon>Pezizomycotina</taxon>
        <taxon>Dothideomycetes</taxon>
        <taxon>Dothideomycetidae</taxon>
        <taxon>Mycosphaerellales</taxon>
        <taxon>Teratosphaeriaceae</taxon>
        <taxon>Hortaea</taxon>
    </lineage>
</organism>
<evidence type="ECO:0000313" key="2">
    <source>
        <dbReference type="EMBL" id="RMY87142.1"/>
    </source>
</evidence>
<feature type="compositionally biased region" description="Low complexity" evidence="1">
    <location>
        <begin position="92"/>
        <end position="105"/>
    </location>
</feature>
<gene>
    <name evidence="2" type="ORF">D0861_05542</name>
</gene>
<protein>
    <submittedName>
        <fullName evidence="2">Uncharacterized protein</fullName>
    </submittedName>
</protein>